<dbReference type="AlphaFoldDB" id="A0AA40G145"/>
<dbReference type="EMBL" id="JAHYIQ010000009">
    <property type="protein sequence ID" value="KAK1129129.1"/>
    <property type="molecule type" value="Genomic_DNA"/>
</dbReference>
<proteinExistence type="predicted"/>
<reference evidence="1" key="1">
    <citation type="submission" date="2021-10" db="EMBL/GenBank/DDBJ databases">
        <title>Melipona bicolor Genome sequencing and assembly.</title>
        <authorList>
            <person name="Araujo N.S."/>
            <person name="Arias M.C."/>
        </authorList>
    </citation>
    <scope>NUCLEOTIDE SEQUENCE</scope>
    <source>
        <strain evidence="1">USP_2M_L1-L4_2017</strain>
        <tissue evidence="1">Whole body</tissue>
    </source>
</reference>
<name>A0AA40G145_9HYME</name>
<gene>
    <name evidence="1" type="ORF">K0M31_020259</name>
</gene>
<evidence type="ECO:0000313" key="1">
    <source>
        <dbReference type="EMBL" id="KAK1129129.1"/>
    </source>
</evidence>
<comment type="caution">
    <text evidence="1">The sequence shown here is derived from an EMBL/GenBank/DDBJ whole genome shotgun (WGS) entry which is preliminary data.</text>
</comment>
<evidence type="ECO:0000313" key="2">
    <source>
        <dbReference type="Proteomes" id="UP001177670"/>
    </source>
</evidence>
<organism evidence="1 2">
    <name type="scientific">Melipona bicolor</name>
    <dbReference type="NCBI Taxonomy" id="60889"/>
    <lineage>
        <taxon>Eukaryota</taxon>
        <taxon>Metazoa</taxon>
        <taxon>Ecdysozoa</taxon>
        <taxon>Arthropoda</taxon>
        <taxon>Hexapoda</taxon>
        <taxon>Insecta</taxon>
        <taxon>Pterygota</taxon>
        <taxon>Neoptera</taxon>
        <taxon>Endopterygota</taxon>
        <taxon>Hymenoptera</taxon>
        <taxon>Apocrita</taxon>
        <taxon>Aculeata</taxon>
        <taxon>Apoidea</taxon>
        <taxon>Anthophila</taxon>
        <taxon>Apidae</taxon>
        <taxon>Melipona</taxon>
    </lineage>
</organism>
<dbReference type="Proteomes" id="UP001177670">
    <property type="component" value="Unassembled WGS sequence"/>
</dbReference>
<keyword evidence="2" id="KW-1185">Reference proteome</keyword>
<accession>A0AA40G145</accession>
<sequence>MTVLPNQWAGHPPGLAGLEMVTKSFCRRVAALLAIGGSAVIEDVPSVTSDESDEGCAVYADSPFSQPCLLSPLTTRRDDA</sequence>
<protein>
    <submittedName>
        <fullName evidence="1">Uncharacterized protein</fullName>
    </submittedName>
</protein>